<accession>A0ABD7HPM7</accession>
<organism evidence="1 2">
    <name type="scientific">Mycobacteroides abscessus</name>
    <dbReference type="NCBI Taxonomy" id="36809"/>
    <lineage>
        <taxon>Bacteria</taxon>
        <taxon>Bacillati</taxon>
        <taxon>Actinomycetota</taxon>
        <taxon>Actinomycetes</taxon>
        <taxon>Mycobacteriales</taxon>
        <taxon>Mycobacteriaceae</taxon>
        <taxon>Mycobacteroides</taxon>
    </lineage>
</organism>
<evidence type="ECO:0008006" key="3">
    <source>
        <dbReference type="Google" id="ProtNLM"/>
    </source>
</evidence>
<comment type="caution">
    <text evidence="1">The sequence shown here is derived from an EMBL/GenBank/DDBJ whole genome shotgun (WGS) entry which is preliminary data.</text>
</comment>
<gene>
    <name evidence="1" type="ORF">D2E76_10920</name>
</gene>
<evidence type="ECO:0000313" key="1">
    <source>
        <dbReference type="EMBL" id="RIT39782.1"/>
    </source>
</evidence>
<dbReference type="AlphaFoldDB" id="A0ABD7HPM7"/>
<dbReference type="Proteomes" id="UP000284557">
    <property type="component" value="Unassembled WGS sequence"/>
</dbReference>
<proteinExistence type="predicted"/>
<sequence length="152" mass="16361">MACGGSTEPPHASAAPDAAALWEFVDRAAQTTPLTVSRVEGLLGAQLKPGDGRRWVGGQVSLGPEVTVLGTTVSQDQDRWIFTVFTMNTSQCVNADAVKSRYPDLAKLAAIDHSDPTNVVWFSHQPWGTLRFGLSGQPQCVKTIRFDPPQAQ</sequence>
<protein>
    <recommendedName>
        <fullName evidence="3">Lipoprotein</fullName>
    </recommendedName>
</protein>
<reference evidence="1 2" key="1">
    <citation type="submission" date="2018-08" db="EMBL/GenBank/DDBJ databases">
        <title>Linezolid Resistance in Mycobacterium abscessus: MIC Distribution and Comprehensive Investigation of Resistance Mechanisms.</title>
        <authorList>
            <person name="Ye M."/>
            <person name="Xu L."/>
            <person name="Zou Y."/>
            <person name="Li B."/>
            <person name="Guo Q."/>
            <person name="Zhang Y."/>
            <person name="Zhan M."/>
            <person name="Xu B."/>
            <person name="Yu F."/>
            <person name="Zhang Z."/>
            <person name="Chu H."/>
        </authorList>
    </citation>
    <scope>NUCLEOTIDE SEQUENCE [LARGE SCALE GENOMIC DNA]</scope>
    <source>
        <strain evidence="1 2">G143</strain>
    </source>
</reference>
<dbReference type="EMBL" id="QXBN01000007">
    <property type="protein sequence ID" value="RIT39782.1"/>
    <property type="molecule type" value="Genomic_DNA"/>
</dbReference>
<name>A0ABD7HPM7_9MYCO</name>
<evidence type="ECO:0000313" key="2">
    <source>
        <dbReference type="Proteomes" id="UP000284557"/>
    </source>
</evidence>